<proteinExistence type="predicted"/>
<dbReference type="EMBL" id="CP039375">
    <property type="protein sequence ID" value="QCD65434.1"/>
    <property type="molecule type" value="Genomic_DNA"/>
</dbReference>
<name>A0A4D6KBW4_9EURY</name>
<feature type="transmembrane region" description="Helical" evidence="1">
    <location>
        <begin position="12"/>
        <end position="30"/>
    </location>
</feature>
<sequence length="135" mass="15391">MRDPFHIDSYVILSMVFGIANVVFLLYARWQIDPLEFSNGGLLLHIETAVVLFGHFLLGAVPGYLLLRYRVVSPLVISGYLSWFAYVDQRSMEPFIGLYSSPFIHAFAICVLGGVGFWEYFARERIPFVSHDPLL</sequence>
<dbReference type="Proteomes" id="UP000297053">
    <property type="component" value="Chromosome"/>
</dbReference>
<evidence type="ECO:0000256" key="1">
    <source>
        <dbReference type="SAM" id="Phobius"/>
    </source>
</evidence>
<keyword evidence="1" id="KW-0472">Membrane</keyword>
<organism evidence="2 3">
    <name type="scientific">Halomicrobium mukohataei</name>
    <dbReference type="NCBI Taxonomy" id="57705"/>
    <lineage>
        <taxon>Archaea</taxon>
        <taxon>Methanobacteriati</taxon>
        <taxon>Methanobacteriota</taxon>
        <taxon>Stenosarchaea group</taxon>
        <taxon>Halobacteria</taxon>
        <taxon>Halobacteriales</taxon>
        <taxon>Haloarculaceae</taxon>
        <taxon>Halomicrobium</taxon>
    </lineage>
</organism>
<feature type="transmembrane region" description="Helical" evidence="1">
    <location>
        <begin position="98"/>
        <end position="118"/>
    </location>
</feature>
<accession>A0A4D6KBW4</accession>
<feature type="transmembrane region" description="Helical" evidence="1">
    <location>
        <begin position="42"/>
        <end position="61"/>
    </location>
</feature>
<reference evidence="2 3" key="2">
    <citation type="submission" date="2019-04" db="EMBL/GenBank/DDBJ databases">
        <authorList>
            <person name="Yang S."/>
            <person name="Wei W."/>
        </authorList>
    </citation>
    <scope>NUCLEOTIDE SEQUENCE [LARGE SCALE GENOMIC DNA]</scope>
    <source>
        <strain evidence="3">ZP60</strain>
    </source>
</reference>
<feature type="transmembrane region" description="Helical" evidence="1">
    <location>
        <begin position="67"/>
        <end position="86"/>
    </location>
</feature>
<reference evidence="2 3" key="1">
    <citation type="submission" date="2019-04" db="EMBL/GenBank/DDBJ databases">
        <title>Complete genome sequence of Arthrobacter sp. ZXY-2 associated with effective atrazine degradation and salt adaptation.</title>
        <authorList>
            <person name="Zhao X."/>
        </authorList>
    </citation>
    <scope>NUCLEOTIDE SEQUENCE [LARGE SCALE GENOMIC DNA]</scope>
    <source>
        <strain evidence="3">ZP60</strain>
    </source>
</reference>
<dbReference type="KEGG" id="halz:E5139_07205"/>
<dbReference type="AlphaFoldDB" id="A0A4D6KBW4"/>
<keyword evidence="1" id="KW-0812">Transmembrane</keyword>
<evidence type="ECO:0000313" key="2">
    <source>
        <dbReference type="EMBL" id="QCD65434.1"/>
    </source>
</evidence>
<evidence type="ECO:0000313" key="3">
    <source>
        <dbReference type="Proteomes" id="UP000297053"/>
    </source>
</evidence>
<gene>
    <name evidence="2" type="ORF">E5139_07205</name>
</gene>
<protein>
    <submittedName>
        <fullName evidence="2">Uncharacterized protein</fullName>
    </submittedName>
</protein>
<dbReference type="GeneID" id="42178711"/>
<dbReference type="RefSeq" id="WP_015761787.1">
    <property type="nucleotide sequence ID" value="NZ_CP039375.1"/>
</dbReference>
<keyword evidence="1" id="KW-1133">Transmembrane helix</keyword>